<protein>
    <submittedName>
        <fullName evidence="11">Peptidoglycan-binding protein</fullName>
    </submittedName>
</protein>
<dbReference type="Pfam" id="PF03734">
    <property type="entry name" value="YkuD"/>
    <property type="match status" value="1"/>
</dbReference>
<keyword evidence="3" id="KW-0808">Transferase</keyword>
<keyword evidence="12" id="KW-1185">Reference proteome</keyword>
<dbReference type="Pfam" id="PF01471">
    <property type="entry name" value="PG_binding_1"/>
    <property type="match status" value="1"/>
</dbReference>
<gene>
    <name evidence="11" type="ORF">A3K86_04720</name>
</gene>
<dbReference type="CDD" id="cd16913">
    <property type="entry name" value="YkuD_like"/>
    <property type="match status" value="1"/>
</dbReference>
<dbReference type="UniPathway" id="UPA00219"/>
<evidence type="ECO:0000313" key="11">
    <source>
        <dbReference type="EMBL" id="OAN18205.1"/>
    </source>
</evidence>
<dbReference type="InterPro" id="IPR052905">
    <property type="entry name" value="LD-transpeptidase_YkuD-like"/>
</dbReference>
<evidence type="ECO:0000256" key="5">
    <source>
        <dbReference type="ARBA" id="ARBA00022984"/>
    </source>
</evidence>
<keyword evidence="4 7" id="KW-0133">Cell shape</keyword>
<dbReference type="PROSITE" id="PS52029">
    <property type="entry name" value="LD_TPASE"/>
    <property type="match status" value="1"/>
</dbReference>
<evidence type="ECO:0000256" key="8">
    <source>
        <dbReference type="SAM" id="MobiDB-lite"/>
    </source>
</evidence>
<keyword evidence="9" id="KW-0732">Signal</keyword>
<evidence type="ECO:0000256" key="3">
    <source>
        <dbReference type="ARBA" id="ARBA00022679"/>
    </source>
</evidence>
<accession>A0A178KMI2</accession>
<dbReference type="SUPFAM" id="SSF141523">
    <property type="entry name" value="L,D-transpeptidase catalytic domain-like"/>
    <property type="match status" value="1"/>
</dbReference>
<dbReference type="PANTHER" id="PTHR41533:SF1">
    <property type="entry name" value="L,D-TRANSPEPTIDASE YCBB-RELATED"/>
    <property type="match status" value="1"/>
</dbReference>
<dbReference type="InterPro" id="IPR002477">
    <property type="entry name" value="Peptidoglycan-bd-like"/>
</dbReference>
<comment type="similarity">
    <text evidence="2">Belongs to the YkuD family.</text>
</comment>
<dbReference type="STRING" id="858640.A3K86_04720"/>
<dbReference type="RefSeq" id="WP_232321907.1">
    <property type="nucleotide sequence ID" value="NZ_LVHF01000012.1"/>
</dbReference>
<feature type="compositionally biased region" description="Low complexity" evidence="8">
    <location>
        <begin position="63"/>
        <end position="86"/>
    </location>
</feature>
<feature type="active site" description="Proton donor/acceptor" evidence="7">
    <location>
        <position position="542"/>
    </location>
</feature>
<evidence type="ECO:0000313" key="12">
    <source>
        <dbReference type="Proteomes" id="UP000078503"/>
    </source>
</evidence>
<feature type="active site" description="Nucleophile" evidence="7">
    <location>
        <position position="561"/>
    </location>
</feature>
<feature type="region of interest" description="Disordered" evidence="8">
    <location>
        <begin position="63"/>
        <end position="93"/>
    </location>
</feature>
<dbReference type="EMBL" id="LVHF01000012">
    <property type="protein sequence ID" value="OAN18205.1"/>
    <property type="molecule type" value="Genomic_DNA"/>
</dbReference>
<feature type="chain" id="PRO_5008090475" evidence="9">
    <location>
        <begin position="24"/>
        <end position="648"/>
    </location>
</feature>
<evidence type="ECO:0000256" key="9">
    <source>
        <dbReference type="SAM" id="SignalP"/>
    </source>
</evidence>
<sequence>MAMKRQCSIALALMYAISGLSWANVGESTSSFSSPRGVSPSPAPKVFQPVKVASTSAALAPSNSQTLSTSLQSVSSPNTTPSTPVSEAAAQSVSTLAAEQTSAPLSGTTAKAPQLGSSEAITVPGSVQIQSTPLEMTKARAWVAEVAQNVNDLQYVDKLAQIYYAVGFAPLWQDSFVVTEFEEQVRLVALAAVEPEFSRRYAMLQHFKQANDWRQYDLLATDTLLAYMSYVEGLPKYGKQWLFGSGMEMPLPLPSELGIERLLTALETNRFRYFVSALRPYDDSYKRMVLAINDLEQLDNNSWPTFYQRGIIRLGAPLRQPEALITVLHELGDLTDYQAEALREKNIRHYNIDLVQAVKSFQHRHGLKVDGVIGPKTRHWLTMKPQQRIRVLALNTQRVRLWPMTSPSVLIVNIPGYEMNLWLDNKHVMDSRVIVGRPDRRTPLMSSSINSVVFNPYWNVPTSIMQKDILPKARYDSSYLKRKNFAVIRSWTSSEQIPVDAIDWRNVSVKSFPYRLRQKPGARNALGRYKFNIPNKNAIYLHDTPAKSLFNKDGRAFSSGCVRVEHADDLAMVLLNYSGVSEQRVNTLSARSKTKTVGLKNKVQVHLIYQTAWVDDEGLVNFRDDVYKYDRMSYSSQNQQMFTTIYNH</sequence>
<evidence type="ECO:0000256" key="4">
    <source>
        <dbReference type="ARBA" id="ARBA00022960"/>
    </source>
</evidence>
<evidence type="ECO:0000256" key="6">
    <source>
        <dbReference type="ARBA" id="ARBA00023316"/>
    </source>
</evidence>
<evidence type="ECO:0000256" key="2">
    <source>
        <dbReference type="ARBA" id="ARBA00005992"/>
    </source>
</evidence>
<feature type="signal peptide" evidence="9">
    <location>
        <begin position="1"/>
        <end position="23"/>
    </location>
</feature>
<dbReference type="GO" id="GO:0008360">
    <property type="term" value="P:regulation of cell shape"/>
    <property type="evidence" value="ECO:0007669"/>
    <property type="project" value="UniProtKB-UniRule"/>
</dbReference>
<comment type="caution">
    <text evidence="11">The sequence shown here is derived from an EMBL/GenBank/DDBJ whole genome shotgun (WGS) entry which is preliminary data.</text>
</comment>
<proteinExistence type="inferred from homology"/>
<dbReference type="InterPro" id="IPR036366">
    <property type="entry name" value="PGBDSf"/>
</dbReference>
<dbReference type="Proteomes" id="UP000078503">
    <property type="component" value="Unassembled WGS sequence"/>
</dbReference>
<dbReference type="InterPro" id="IPR045380">
    <property type="entry name" value="LD_TPept_scaffold_dom"/>
</dbReference>
<dbReference type="PANTHER" id="PTHR41533">
    <property type="entry name" value="L,D-TRANSPEPTIDASE HI_1667-RELATED"/>
    <property type="match status" value="1"/>
</dbReference>
<feature type="domain" description="L,D-TPase catalytic" evidence="10">
    <location>
        <begin position="408"/>
        <end position="588"/>
    </location>
</feature>
<evidence type="ECO:0000256" key="1">
    <source>
        <dbReference type="ARBA" id="ARBA00004752"/>
    </source>
</evidence>
<dbReference type="GO" id="GO:0009252">
    <property type="term" value="P:peptidoglycan biosynthetic process"/>
    <property type="evidence" value="ECO:0007669"/>
    <property type="project" value="UniProtKB-UniPathway"/>
</dbReference>
<dbReference type="GO" id="GO:0016740">
    <property type="term" value="F:transferase activity"/>
    <property type="evidence" value="ECO:0007669"/>
    <property type="project" value="UniProtKB-KW"/>
</dbReference>
<dbReference type="AlphaFoldDB" id="A0A178KMI2"/>
<name>A0A178KMI2_9GAMM</name>
<dbReference type="GO" id="GO:0071555">
    <property type="term" value="P:cell wall organization"/>
    <property type="evidence" value="ECO:0007669"/>
    <property type="project" value="UniProtKB-UniRule"/>
</dbReference>
<reference evidence="11 12" key="1">
    <citation type="submission" date="2016-03" db="EMBL/GenBank/DDBJ databases">
        <title>Photobacterium proteolyticum sp. nov. a protease producing bacterium isolated from ocean sediments of Laizhou Bay.</title>
        <authorList>
            <person name="Li Y."/>
        </authorList>
    </citation>
    <scope>NUCLEOTIDE SEQUENCE [LARGE SCALE GENOMIC DNA]</scope>
    <source>
        <strain evidence="11 12">R-40508</strain>
    </source>
</reference>
<evidence type="ECO:0000256" key="7">
    <source>
        <dbReference type="PROSITE-ProRule" id="PRU01373"/>
    </source>
</evidence>
<keyword evidence="6 7" id="KW-0961">Cell wall biogenesis/degradation</keyword>
<evidence type="ECO:0000259" key="10">
    <source>
        <dbReference type="PROSITE" id="PS52029"/>
    </source>
</evidence>
<dbReference type="Gene3D" id="1.10.101.10">
    <property type="entry name" value="PGBD-like superfamily/PGBD"/>
    <property type="match status" value="1"/>
</dbReference>
<dbReference type="GO" id="GO:0004180">
    <property type="term" value="F:carboxypeptidase activity"/>
    <property type="evidence" value="ECO:0007669"/>
    <property type="project" value="UniProtKB-ARBA"/>
</dbReference>
<dbReference type="InterPro" id="IPR038063">
    <property type="entry name" value="Transpep_catalytic_dom"/>
</dbReference>
<dbReference type="InterPro" id="IPR036365">
    <property type="entry name" value="PGBD-like_sf"/>
</dbReference>
<keyword evidence="5 7" id="KW-0573">Peptidoglycan synthesis</keyword>
<dbReference type="Gene3D" id="2.40.440.10">
    <property type="entry name" value="L,D-transpeptidase catalytic domain-like"/>
    <property type="match status" value="1"/>
</dbReference>
<dbReference type="Pfam" id="PF20142">
    <property type="entry name" value="Scaffold"/>
    <property type="match status" value="1"/>
</dbReference>
<comment type="pathway">
    <text evidence="1 7">Cell wall biogenesis; peptidoglycan biosynthesis.</text>
</comment>
<dbReference type="SUPFAM" id="SSF47090">
    <property type="entry name" value="PGBD-like"/>
    <property type="match status" value="1"/>
</dbReference>
<organism evidence="11 12">
    <name type="scientific">Photobacterium jeanii</name>
    <dbReference type="NCBI Taxonomy" id="858640"/>
    <lineage>
        <taxon>Bacteria</taxon>
        <taxon>Pseudomonadati</taxon>
        <taxon>Pseudomonadota</taxon>
        <taxon>Gammaproteobacteria</taxon>
        <taxon>Vibrionales</taxon>
        <taxon>Vibrionaceae</taxon>
        <taxon>Photobacterium</taxon>
    </lineage>
</organism>
<dbReference type="InterPro" id="IPR005490">
    <property type="entry name" value="LD_TPept_cat_dom"/>
</dbReference>